<reference evidence="3" key="2">
    <citation type="journal article" date="2015" name="Data Brief">
        <title>Shoot transcriptome of the giant reed, Arundo donax.</title>
        <authorList>
            <person name="Barrero R.A."/>
            <person name="Guerrero F.D."/>
            <person name="Moolhuijzen P."/>
            <person name="Goolsby J.A."/>
            <person name="Tidwell J."/>
            <person name="Bellgard S.E."/>
            <person name="Bellgard M.I."/>
        </authorList>
    </citation>
    <scope>NUCLEOTIDE SEQUENCE</scope>
    <source>
        <tissue evidence="3">Shoot tissue taken approximately 20 cm above the soil surface</tissue>
    </source>
</reference>
<accession>A0A0A9DSK3</accession>
<feature type="domain" description="Disease resistance R13L4/SHOC-2-like LRR" evidence="2">
    <location>
        <begin position="65"/>
        <end position="408"/>
    </location>
</feature>
<proteinExistence type="predicted"/>
<dbReference type="InterPro" id="IPR055414">
    <property type="entry name" value="LRR_R13L4/SHOC2-like"/>
</dbReference>
<reference evidence="3" key="1">
    <citation type="submission" date="2014-09" db="EMBL/GenBank/DDBJ databases">
        <authorList>
            <person name="Magalhaes I.L.F."/>
            <person name="Oliveira U."/>
            <person name="Santos F.R."/>
            <person name="Vidigal T.H.D.A."/>
            <person name="Brescovit A.D."/>
            <person name="Santos A.J."/>
        </authorList>
    </citation>
    <scope>NUCLEOTIDE SEQUENCE</scope>
    <source>
        <tissue evidence="3">Shoot tissue taken approximately 20 cm above the soil surface</tissue>
    </source>
</reference>
<evidence type="ECO:0000259" key="2">
    <source>
        <dbReference type="Pfam" id="PF23598"/>
    </source>
</evidence>
<dbReference type="InterPro" id="IPR032675">
    <property type="entry name" value="LRR_dom_sf"/>
</dbReference>
<dbReference type="EMBL" id="GBRH01209285">
    <property type="protein sequence ID" value="JAD88610.1"/>
    <property type="molecule type" value="Transcribed_RNA"/>
</dbReference>
<dbReference type="AlphaFoldDB" id="A0A0A9DSK3"/>
<evidence type="ECO:0000313" key="3">
    <source>
        <dbReference type="EMBL" id="JAD88610.1"/>
    </source>
</evidence>
<protein>
    <recommendedName>
        <fullName evidence="2">Disease resistance R13L4/SHOC-2-like LRR domain-containing protein</fullName>
    </recommendedName>
</protein>
<dbReference type="Gene3D" id="3.80.10.10">
    <property type="entry name" value="Ribonuclease Inhibitor"/>
    <property type="match status" value="1"/>
</dbReference>
<dbReference type="SUPFAM" id="SSF52058">
    <property type="entry name" value="L domain-like"/>
    <property type="match status" value="1"/>
</dbReference>
<sequence length="424" mass="46929">MVQRTRQQKQVPADPLRNIRDRLCCGGTSSSIPQDDDDTTVPVAAAAHLLNKDPMDELVDFLKELPKTYRLNVLDLGGCRGLKKRHLKSICKVTSLRYLSLRNTDVSGLPYREMQELRLLETLDIRDTGSSPLPNTKHIFLRKLRHLLAGTTTTTNGGTETPSDQASVPLSAVRMPRRIGDMTSMETLSHVQVSSDGAELDQVAKLQRLRKLGVVLLHGNNENTARKLGQVITRLAGSLRSLSIWVGTDDGSVDIPKQVPDTLLILENLEIKGKVTHHFWGELKNLANVTLRDTQLQEDLLNLGGLQGLRCLRLRRNSCAHQQALRFEAGKFEALKILAVEGGTIISVEFADGAAPQLEKIVWTFDKDDKVPIIDGIGNLGSLKLVKIRGDLGPHKGSELKRAIAAQKKHQVRLFDGERDVTDD</sequence>
<dbReference type="PANTHER" id="PTHR47186">
    <property type="entry name" value="LEUCINE-RICH REPEAT-CONTAINING PROTEIN 57"/>
    <property type="match status" value="1"/>
</dbReference>
<organism evidence="3">
    <name type="scientific">Arundo donax</name>
    <name type="common">Giant reed</name>
    <name type="synonym">Donax arundinaceus</name>
    <dbReference type="NCBI Taxonomy" id="35708"/>
    <lineage>
        <taxon>Eukaryota</taxon>
        <taxon>Viridiplantae</taxon>
        <taxon>Streptophyta</taxon>
        <taxon>Embryophyta</taxon>
        <taxon>Tracheophyta</taxon>
        <taxon>Spermatophyta</taxon>
        <taxon>Magnoliopsida</taxon>
        <taxon>Liliopsida</taxon>
        <taxon>Poales</taxon>
        <taxon>Poaceae</taxon>
        <taxon>PACMAD clade</taxon>
        <taxon>Arundinoideae</taxon>
        <taxon>Arundineae</taxon>
        <taxon>Arundo</taxon>
    </lineage>
</organism>
<name>A0A0A9DSK3_ARUDO</name>
<dbReference type="Pfam" id="PF23598">
    <property type="entry name" value="LRR_14"/>
    <property type="match status" value="1"/>
</dbReference>
<keyword evidence="1" id="KW-0677">Repeat</keyword>
<dbReference type="PANTHER" id="PTHR47186:SF56">
    <property type="entry name" value="GENOME ASSEMBLY, CHROMOSOME: II"/>
    <property type="match status" value="1"/>
</dbReference>
<evidence type="ECO:0000256" key="1">
    <source>
        <dbReference type="ARBA" id="ARBA00022737"/>
    </source>
</evidence>